<dbReference type="PRINTS" id="PR01264">
    <property type="entry name" value="MECHCHANNEL"/>
</dbReference>
<name>A0ABT5F2K0_9BACT</name>
<dbReference type="RefSeq" id="WP_271927209.1">
    <property type="nucleotide sequence ID" value="NZ_JAQNDO010000001.1"/>
</dbReference>
<evidence type="ECO:0000256" key="9">
    <source>
        <dbReference type="HAMAP-Rule" id="MF_00115"/>
    </source>
</evidence>
<evidence type="ECO:0000256" key="8">
    <source>
        <dbReference type="ARBA" id="ARBA00023303"/>
    </source>
</evidence>
<dbReference type="SUPFAM" id="SSF81330">
    <property type="entry name" value="Gated mechanosensitive channel"/>
    <property type="match status" value="1"/>
</dbReference>
<dbReference type="HAMAP" id="MF_00115">
    <property type="entry name" value="MscL"/>
    <property type="match status" value="1"/>
</dbReference>
<sequence>MAHAIVKEFKDFLSRGSVIDLAVAVVLGAAFNAVVTTFTNGILMNLIAAIFGKPNFDELSFRIGHGVIEYGKFLTAVVNFVIVGFALFLFVKALNAARRPRPAAPAVPQETDHDLLAQIRDALVAKTPSRAS</sequence>
<feature type="transmembrane region" description="Helical" evidence="9">
    <location>
        <begin position="70"/>
        <end position="91"/>
    </location>
</feature>
<feature type="transmembrane region" description="Helical" evidence="9">
    <location>
        <begin position="21"/>
        <end position="50"/>
    </location>
</feature>
<keyword evidence="2 9" id="KW-0813">Transport</keyword>
<keyword evidence="4 9" id="KW-0812">Transmembrane</keyword>
<dbReference type="NCBIfam" id="TIGR00220">
    <property type="entry name" value="mscL"/>
    <property type="match status" value="1"/>
</dbReference>
<dbReference type="EMBL" id="JAQNDO010000001">
    <property type="protein sequence ID" value="MDC0748325.1"/>
    <property type="molecule type" value="Genomic_DNA"/>
</dbReference>
<comment type="similarity">
    <text evidence="9">Belongs to the MscL family.</text>
</comment>
<evidence type="ECO:0000313" key="11">
    <source>
        <dbReference type="Proteomes" id="UP001221411"/>
    </source>
</evidence>
<dbReference type="InterPro" id="IPR037673">
    <property type="entry name" value="MSC/AndL"/>
</dbReference>
<evidence type="ECO:0000256" key="2">
    <source>
        <dbReference type="ARBA" id="ARBA00022448"/>
    </source>
</evidence>
<evidence type="ECO:0000256" key="6">
    <source>
        <dbReference type="ARBA" id="ARBA00023065"/>
    </source>
</evidence>
<keyword evidence="7 9" id="KW-0472">Membrane</keyword>
<comment type="subunit">
    <text evidence="9">Homopentamer.</text>
</comment>
<keyword evidence="11" id="KW-1185">Reference proteome</keyword>
<keyword evidence="3 9" id="KW-1003">Cell membrane</keyword>
<comment type="function">
    <text evidence="9">Channel that opens in response to stretch forces in the membrane lipid bilayer. May participate in the regulation of osmotic pressure changes within the cell.</text>
</comment>
<protein>
    <recommendedName>
        <fullName evidence="9">Large-conductance mechanosensitive channel</fullName>
    </recommendedName>
</protein>
<reference evidence="10 11" key="1">
    <citation type="submission" date="2022-11" db="EMBL/GenBank/DDBJ databases">
        <title>Minimal conservation of predation-associated metabolite biosynthetic gene clusters underscores biosynthetic potential of Myxococcota including descriptions for ten novel species: Archangium lansinium sp. nov., Myxococcus landrumus sp. nov., Nannocystis bai.</title>
        <authorList>
            <person name="Ahearne A."/>
            <person name="Stevens C."/>
            <person name="Dowd S."/>
        </authorList>
    </citation>
    <scope>NUCLEOTIDE SEQUENCE [LARGE SCALE GENOMIC DNA]</scope>
    <source>
        <strain evidence="10 11">RJM3</strain>
    </source>
</reference>
<accession>A0ABT5F2K0</accession>
<gene>
    <name evidence="9 10" type="primary">mscL</name>
    <name evidence="10" type="ORF">POL67_43770</name>
</gene>
<keyword evidence="5 9" id="KW-1133">Transmembrane helix</keyword>
<dbReference type="Gene3D" id="1.10.1200.120">
    <property type="entry name" value="Large-conductance mechanosensitive channel, MscL, domain 1"/>
    <property type="match status" value="1"/>
</dbReference>
<keyword evidence="6 9" id="KW-0406">Ion transport</keyword>
<proteinExistence type="inferred from homology"/>
<dbReference type="Proteomes" id="UP001221411">
    <property type="component" value="Unassembled WGS sequence"/>
</dbReference>
<evidence type="ECO:0000256" key="5">
    <source>
        <dbReference type="ARBA" id="ARBA00022989"/>
    </source>
</evidence>
<evidence type="ECO:0000313" key="10">
    <source>
        <dbReference type="EMBL" id="MDC0748325.1"/>
    </source>
</evidence>
<evidence type="ECO:0000256" key="7">
    <source>
        <dbReference type="ARBA" id="ARBA00023136"/>
    </source>
</evidence>
<comment type="subcellular location">
    <subcellularLocation>
        <location evidence="9">Cell membrane</location>
        <topology evidence="9">Multi-pass membrane protein</topology>
    </subcellularLocation>
    <subcellularLocation>
        <location evidence="1">Membrane</location>
        <topology evidence="1">Multi-pass membrane protein</topology>
    </subcellularLocation>
</comment>
<evidence type="ECO:0000256" key="1">
    <source>
        <dbReference type="ARBA" id="ARBA00004141"/>
    </source>
</evidence>
<evidence type="ECO:0000256" key="4">
    <source>
        <dbReference type="ARBA" id="ARBA00022692"/>
    </source>
</evidence>
<dbReference type="Pfam" id="PF01741">
    <property type="entry name" value="MscL"/>
    <property type="match status" value="1"/>
</dbReference>
<dbReference type="PANTHER" id="PTHR30266">
    <property type="entry name" value="MECHANOSENSITIVE CHANNEL MSCL"/>
    <property type="match status" value="1"/>
</dbReference>
<dbReference type="PANTHER" id="PTHR30266:SF2">
    <property type="entry name" value="LARGE-CONDUCTANCE MECHANOSENSITIVE CHANNEL"/>
    <property type="match status" value="1"/>
</dbReference>
<organism evidence="10 11">
    <name type="scientific">Polyangium mundeleinium</name>
    <dbReference type="NCBI Taxonomy" id="2995306"/>
    <lineage>
        <taxon>Bacteria</taxon>
        <taxon>Pseudomonadati</taxon>
        <taxon>Myxococcota</taxon>
        <taxon>Polyangia</taxon>
        <taxon>Polyangiales</taxon>
        <taxon>Polyangiaceae</taxon>
        <taxon>Polyangium</taxon>
    </lineage>
</organism>
<dbReference type="InterPro" id="IPR036019">
    <property type="entry name" value="MscL_channel"/>
</dbReference>
<keyword evidence="8 9" id="KW-0407">Ion channel</keyword>
<comment type="caution">
    <text evidence="10">The sequence shown here is derived from an EMBL/GenBank/DDBJ whole genome shotgun (WGS) entry which is preliminary data.</text>
</comment>
<evidence type="ECO:0000256" key="3">
    <source>
        <dbReference type="ARBA" id="ARBA00022475"/>
    </source>
</evidence>
<dbReference type="InterPro" id="IPR001185">
    <property type="entry name" value="MS_channel"/>
</dbReference>